<proteinExistence type="predicted"/>
<dbReference type="Proteomes" id="UP000548978">
    <property type="component" value="Unassembled WGS sequence"/>
</dbReference>
<reference evidence="1 2" key="1">
    <citation type="submission" date="2020-08" db="EMBL/GenBank/DDBJ databases">
        <title>Genomic Encyclopedia of Type Strains, Phase IV (KMG-IV): sequencing the most valuable type-strain genomes for metagenomic binning, comparative biology and taxonomic classification.</title>
        <authorList>
            <person name="Goeker M."/>
        </authorList>
    </citation>
    <scope>NUCLEOTIDE SEQUENCE [LARGE SCALE GENOMIC DNA]</scope>
    <source>
        <strain evidence="1 2">DSM 24448</strain>
    </source>
</reference>
<evidence type="ECO:0000313" key="2">
    <source>
        <dbReference type="Proteomes" id="UP000548978"/>
    </source>
</evidence>
<name>A0A7W9A292_9CAUL</name>
<keyword evidence="2" id="KW-1185">Reference proteome</keyword>
<organism evidence="1 2">
    <name type="scientific">Brevundimonas halotolerans</name>
    <dbReference type="NCBI Taxonomy" id="69670"/>
    <lineage>
        <taxon>Bacteria</taxon>
        <taxon>Pseudomonadati</taxon>
        <taxon>Pseudomonadota</taxon>
        <taxon>Alphaproteobacteria</taxon>
        <taxon>Caulobacterales</taxon>
        <taxon>Caulobacteraceae</taxon>
        <taxon>Brevundimonas</taxon>
    </lineage>
</organism>
<evidence type="ECO:0000313" key="1">
    <source>
        <dbReference type="EMBL" id="MBB5659810.1"/>
    </source>
</evidence>
<dbReference type="EMBL" id="JACIJB010000001">
    <property type="protein sequence ID" value="MBB5659810.1"/>
    <property type="molecule type" value="Genomic_DNA"/>
</dbReference>
<protein>
    <submittedName>
        <fullName evidence="1">Uncharacterized protein</fullName>
    </submittedName>
</protein>
<dbReference type="RefSeq" id="WP_164461875.1">
    <property type="nucleotide sequence ID" value="NZ_JACIJB010000001.1"/>
</dbReference>
<accession>A0A7W9A292</accession>
<sequence>MIGSLMAAALAVSAFQDPPVAPAPPQDPTVYRLEDIVVEGTRLEERTAEYVREVAAPARGRGPARWREGVCVGAANFDPEVAQYLIDRVSDVARDLGLSAGQPGCEPSILIIGTTDGASFTREFVEMRPRLFRVGGSGMDRGRAAFEDFTSADRPVRWWHVSMPTDSETGQRTVRLPGEMRPMPNLDPRQDALGYAPITRVPVASRIQSSVEDRMMRSFVIIDVDKLGGVSLEQLGDYVAMVALVQVNPDADTGRYETILNLFEQPDSIAGLSGWDRAYMEGIYATRPGRISTMAQVQSITQAILSAYRGQLEEE</sequence>
<comment type="caution">
    <text evidence="1">The sequence shown here is derived from an EMBL/GenBank/DDBJ whole genome shotgun (WGS) entry which is preliminary data.</text>
</comment>
<dbReference type="AlphaFoldDB" id="A0A7W9A292"/>
<gene>
    <name evidence="1" type="ORF">FHS65_000528</name>
</gene>